<evidence type="ECO:0000259" key="7">
    <source>
        <dbReference type="Pfam" id="PF01979"/>
    </source>
</evidence>
<dbReference type="SUPFAM" id="SSF51556">
    <property type="entry name" value="Metallo-dependent hydrolases"/>
    <property type="match status" value="1"/>
</dbReference>
<dbReference type="Gene3D" id="2.30.40.10">
    <property type="entry name" value="Urease, subunit C, domain 1"/>
    <property type="match status" value="1"/>
</dbReference>
<dbReference type="EMBL" id="VIGC01000023">
    <property type="protein sequence ID" value="TQE94483.1"/>
    <property type="molecule type" value="Genomic_DNA"/>
</dbReference>
<dbReference type="InterPro" id="IPR006680">
    <property type="entry name" value="Amidohydro-rel"/>
</dbReference>
<evidence type="ECO:0000256" key="3">
    <source>
        <dbReference type="ARBA" id="ARBA00022801"/>
    </source>
</evidence>
<dbReference type="SUPFAM" id="SSF51338">
    <property type="entry name" value="Composite domain of metallo-dependent hydrolases"/>
    <property type="match status" value="1"/>
</dbReference>
<gene>
    <name evidence="6 9" type="primary">ade</name>
    <name evidence="9" type="ORF">FKZ61_16375</name>
</gene>
<dbReference type="Gene3D" id="3.20.20.140">
    <property type="entry name" value="Metal-dependent hydrolases"/>
    <property type="match status" value="1"/>
</dbReference>
<feature type="domain" description="Amidohydrolase-related" evidence="7">
    <location>
        <begin position="65"/>
        <end position="345"/>
    </location>
</feature>
<evidence type="ECO:0000313" key="9">
    <source>
        <dbReference type="EMBL" id="TQE94483.1"/>
    </source>
</evidence>
<dbReference type="PANTHER" id="PTHR11113">
    <property type="entry name" value="N-ACETYLGLUCOSAMINE-6-PHOSPHATE DEACETYLASE"/>
    <property type="match status" value="1"/>
</dbReference>
<dbReference type="Pfam" id="PF01979">
    <property type="entry name" value="Amidohydro_1"/>
    <property type="match status" value="1"/>
</dbReference>
<comment type="cofactor">
    <cofactor evidence="6">
        <name>Mn(2+)</name>
        <dbReference type="ChEBI" id="CHEBI:29035"/>
    </cofactor>
</comment>
<proteinExistence type="inferred from homology"/>
<protein>
    <recommendedName>
        <fullName evidence="2 6">Adenine deaminase</fullName>
        <shortName evidence="6">Adenase</shortName>
        <shortName evidence="6">Adenine aminase</shortName>
        <ecNumber evidence="2 6">3.5.4.2</ecNumber>
    </recommendedName>
</protein>
<evidence type="ECO:0000313" key="10">
    <source>
        <dbReference type="Proteomes" id="UP000317371"/>
    </source>
</evidence>
<dbReference type="CDD" id="cd01295">
    <property type="entry name" value="AdeC"/>
    <property type="match status" value="1"/>
</dbReference>
<dbReference type="HAMAP" id="MF_01518">
    <property type="entry name" value="Adenine_deamin"/>
    <property type="match status" value="1"/>
</dbReference>
<dbReference type="FunCoup" id="A0A540VED0">
    <property type="interactions" value="102"/>
</dbReference>
<evidence type="ECO:0000256" key="6">
    <source>
        <dbReference type="HAMAP-Rule" id="MF_01518"/>
    </source>
</evidence>
<dbReference type="GO" id="GO:0000034">
    <property type="term" value="F:adenine deaminase activity"/>
    <property type="evidence" value="ECO:0007669"/>
    <property type="project" value="UniProtKB-UniRule"/>
</dbReference>
<keyword evidence="3 6" id="KW-0378">Hydrolase</keyword>
<comment type="catalytic activity">
    <reaction evidence="5 6">
        <text>adenine + H2O + H(+) = hypoxanthine + NH4(+)</text>
        <dbReference type="Rhea" id="RHEA:23688"/>
        <dbReference type="ChEBI" id="CHEBI:15377"/>
        <dbReference type="ChEBI" id="CHEBI:15378"/>
        <dbReference type="ChEBI" id="CHEBI:16708"/>
        <dbReference type="ChEBI" id="CHEBI:17368"/>
        <dbReference type="ChEBI" id="CHEBI:28938"/>
        <dbReference type="EC" id="3.5.4.2"/>
    </reaction>
</comment>
<evidence type="ECO:0000256" key="1">
    <source>
        <dbReference type="ARBA" id="ARBA00006773"/>
    </source>
</evidence>
<evidence type="ECO:0000256" key="4">
    <source>
        <dbReference type="ARBA" id="ARBA00023211"/>
    </source>
</evidence>
<comment type="similarity">
    <text evidence="1 6">Belongs to the metallo-dependent hydrolases superfamily. Adenine deaminase family.</text>
</comment>
<dbReference type="AlphaFoldDB" id="A0A540VED0"/>
<keyword evidence="10" id="KW-1185">Reference proteome</keyword>
<reference evidence="9 10" key="1">
    <citation type="submission" date="2019-06" db="EMBL/GenBank/DDBJ databases">
        <title>Genome sequence of Litorilinea aerophila BAA-2444.</title>
        <authorList>
            <person name="Maclea K.S."/>
            <person name="Maurais E.G."/>
            <person name="Iannazzi L.C."/>
        </authorList>
    </citation>
    <scope>NUCLEOTIDE SEQUENCE [LARGE SCALE GENOMIC DNA]</scope>
    <source>
        <strain evidence="9 10">ATCC BAA-2444</strain>
    </source>
</reference>
<evidence type="ECO:0000256" key="2">
    <source>
        <dbReference type="ARBA" id="ARBA00012782"/>
    </source>
</evidence>
<dbReference type="InterPro" id="IPR011059">
    <property type="entry name" value="Metal-dep_hydrolase_composite"/>
</dbReference>
<dbReference type="InterPro" id="IPR006679">
    <property type="entry name" value="Adenine_deam"/>
</dbReference>
<dbReference type="Pfam" id="PF13382">
    <property type="entry name" value="Adenine_deam_C"/>
    <property type="match status" value="1"/>
</dbReference>
<keyword evidence="4 6" id="KW-0464">Manganese</keyword>
<dbReference type="EC" id="3.5.4.2" evidence="2 6"/>
<dbReference type="InterPro" id="IPR026912">
    <property type="entry name" value="Adenine_deam_C"/>
</dbReference>
<evidence type="ECO:0000256" key="5">
    <source>
        <dbReference type="ARBA" id="ARBA00047720"/>
    </source>
</evidence>
<dbReference type="InParanoid" id="A0A540VED0"/>
<dbReference type="NCBIfam" id="TIGR01178">
    <property type="entry name" value="ade"/>
    <property type="match status" value="1"/>
</dbReference>
<feature type="domain" description="Adenine deaminase C-terminal" evidence="8">
    <location>
        <begin position="397"/>
        <end position="564"/>
    </location>
</feature>
<dbReference type="PANTHER" id="PTHR11113:SF2">
    <property type="entry name" value="ADENINE DEAMINASE"/>
    <property type="match status" value="1"/>
</dbReference>
<evidence type="ECO:0000259" key="8">
    <source>
        <dbReference type="Pfam" id="PF13382"/>
    </source>
</evidence>
<dbReference type="InterPro" id="IPR032466">
    <property type="entry name" value="Metal_Hydrolase"/>
</dbReference>
<sequence length="571" mass="60365">MSSPELLAVARGDRPAELVLRNGRLINVFNGTIEAGDLALHNGRIAGIGREYTGTQEVDLQGALVAPGLIDAHVHIESSLCIPAQFAAAVLPRGVTTVVADPHEIANVAGAAGIRYMARSSRAIPLRVVLMAPSCVPATHMETSGATLNADDLAELLAAGTVYGLAEVMNFPGVVHGDVGVLAKISAFNRRPRDGHAPGLRGQALNAYVAAGIGSEHECTTVEEASEKLARGLYILIREATNAHNLHALLPLVTPANSRRICFCTDDRMPADLLQQGSIDHMVREAIAFGLDPITVLRMATLNPAEWFGLHDRGAIAPGRLADLVIFDDLHDFRPRQVYAGGQLVAEAGQLVPDLNLETPTLPESVGATVNVEWSAVRFGIPARGEQVRVIGAIANQLVTEERILPVTVEEGHAVADPSRDLLKIAVIERHHASGNMGLGFIQGMGLQRGAIAGTVAHDHHNLIVIGADDRSMMAAARAVAGLGGGLAVVEGETVVASLPLPVAGLMSDRPVAEVRVAYDRLLEAAAARGASLHDPFMAMSFMGLEVIPKLKLTDQGLVDVEKFDFVDLFV</sequence>
<comment type="caution">
    <text evidence="9">The sequence shown here is derived from an EMBL/GenBank/DDBJ whole genome shotgun (WGS) entry which is preliminary data.</text>
</comment>
<dbReference type="Proteomes" id="UP000317371">
    <property type="component" value="Unassembled WGS sequence"/>
</dbReference>
<dbReference type="RefSeq" id="WP_141611230.1">
    <property type="nucleotide sequence ID" value="NZ_VIGC02000023.1"/>
</dbReference>
<dbReference type="OrthoDB" id="9775607at2"/>
<organism evidence="9 10">
    <name type="scientific">Litorilinea aerophila</name>
    <dbReference type="NCBI Taxonomy" id="1204385"/>
    <lineage>
        <taxon>Bacteria</taxon>
        <taxon>Bacillati</taxon>
        <taxon>Chloroflexota</taxon>
        <taxon>Caldilineae</taxon>
        <taxon>Caldilineales</taxon>
        <taxon>Caldilineaceae</taxon>
        <taxon>Litorilinea</taxon>
    </lineage>
</organism>
<accession>A0A540VED0</accession>
<dbReference type="GO" id="GO:0006146">
    <property type="term" value="P:adenine catabolic process"/>
    <property type="evidence" value="ECO:0007669"/>
    <property type="project" value="InterPro"/>
</dbReference>
<name>A0A540VED0_9CHLR</name>